<dbReference type="Gene3D" id="1.10.287.3240">
    <property type="match status" value="1"/>
</dbReference>
<evidence type="ECO:0000256" key="2">
    <source>
        <dbReference type="ARBA" id="ARBA00022448"/>
    </source>
</evidence>
<accession>A0A9D5M4K6</accession>
<dbReference type="Pfam" id="PF01813">
    <property type="entry name" value="ATP-synt_D"/>
    <property type="match status" value="1"/>
</dbReference>
<dbReference type="GO" id="GO:0046961">
    <property type="term" value="F:proton-transporting ATPase activity, rotational mechanism"/>
    <property type="evidence" value="ECO:0007669"/>
    <property type="project" value="InterPro"/>
</dbReference>
<sequence>MAMVPTKGNLIIAKNTLALCRTGYDLLDKKRNILIREMMNLIDEAKKIQSTIETTFSEAYSALQQANIDIGIDTVEKLGYAIDVEDSVSIKFRSVMGVEIPIVIMDEKVEKPSYGMQNTTSSLDEAVVKFGNVKRLTRQLAQIEISVYRIADSVKKTQKRANALKNIMIPRYEAETRNIQNALEEKDREEFSRLKVIKAQKQKHNR</sequence>
<name>A0A9D5M4K6_9FIRM</name>
<organism evidence="5 6">
    <name type="scientific">Ructibacterium gallinarum</name>
    <dbReference type="NCBI Taxonomy" id="2779355"/>
    <lineage>
        <taxon>Bacteria</taxon>
        <taxon>Bacillati</taxon>
        <taxon>Bacillota</taxon>
        <taxon>Clostridia</taxon>
        <taxon>Eubacteriales</taxon>
        <taxon>Oscillospiraceae</taxon>
        <taxon>Ructibacterium</taxon>
    </lineage>
</organism>
<dbReference type="RefSeq" id="WP_226391998.1">
    <property type="nucleotide sequence ID" value="NZ_JADCKB010000004.1"/>
</dbReference>
<dbReference type="GO" id="GO:0005524">
    <property type="term" value="F:ATP binding"/>
    <property type="evidence" value="ECO:0007669"/>
    <property type="project" value="UniProtKB-UniRule"/>
</dbReference>
<dbReference type="GO" id="GO:0042777">
    <property type="term" value="P:proton motive force-driven plasma membrane ATP synthesis"/>
    <property type="evidence" value="ECO:0007669"/>
    <property type="project" value="UniProtKB-UniRule"/>
</dbReference>
<dbReference type="InterPro" id="IPR002699">
    <property type="entry name" value="V_ATPase_D"/>
</dbReference>
<comment type="similarity">
    <text evidence="1 4">Belongs to the V-ATPase D subunit family.</text>
</comment>
<evidence type="ECO:0000313" key="5">
    <source>
        <dbReference type="EMBL" id="MBE5039439.1"/>
    </source>
</evidence>
<dbReference type="NCBIfam" id="TIGR00309">
    <property type="entry name" value="V_ATPase_subD"/>
    <property type="match status" value="1"/>
</dbReference>
<evidence type="ECO:0000313" key="6">
    <source>
        <dbReference type="Proteomes" id="UP000806542"/>
    </source>
</evidence>
<dbReference type="GO" id="GO:0046933">
    <property type="term" value="F:proton-transporting ATP synthase activity, rotational mechanism"/>
    <property type="evidence" value="ECO:0007669"/>
    <property type="project" value="UniProtKB-UniRule"/>
</dbReference>
<dbReference type="HAMAP" id="MF_00271">
    <property type="entry name" value="ATP_synth_D_arch"/>
    <property type="match status" value="1"/>
</dbReference>
<keyword evidence="4" id="KW-0375">Hydrogen ion transport</keyword>
<keyword evidence="3 4" id="KW-0406">Ion transport</keyword>
<comment type="function">
    <text evidence="4">Produces ATP from ADP in the presence of a proton gradient across the membrane.</text>
</comment>
<evidence type="ECO:0000256" key="1">
    <source>
        <dbReference type="ARBA" id="ARBA00005850"/>
    </source>
</evidence>
<dbReference type="PANTHER" id="PTHR11671">
    <property type="entry name" value="V-TYPE ATP SYNTHASE SUBUNIT D"/>
    <property type="match status" value="1"/>
</dbReference>
<comment type="caution">
    <text evidence="5">The sequence shown here is derived from an EMBL/GenBank/DDBJ whole genome shotgun (WGS) entry which is preliminary data.</text>
</comment>
<keyword evidence="6" id="KW-1185">Reference proteome</keyword>
<gene>
    <name evidence="4" type="primary">atpD</name>
    <name evidence="5" type="ORF">INF28_03045</name>
</gene>
<keyword evidence="4" id="KW-0066">ATP synthesis</keyword>
<dbReference type="EMBL" id="JADCKB010000004">
    <property type="protein sequence ID" value="MBE5039439.1"/>
    <property type="molecule type" value="Genomic_DNA"/>
</dbReference>
<dbReference type="AlphaFoldDB" id="A0A9D5M4K6"/>
<proteinExistence type="inferred from homology"/>
<protein>
    <recommendedName>
        <fullName evidence="4">V-type ATP synthase subunit D</fullName>
    </recommendedName>
    <alternativeName>
        <fullName evidence="4">V-ATPase subunit D</fullName>
    </alternativeName>
</protein>
<dbReference type="Proteomes" id="UP000806542">
    <property type="component" value="Unassembled WGS sequence"/>
</dbReference>
<evidence type="ECO:0000256" key="3">
    <source>
        <dbReference type="ARBA" id="ARBA00023065"/>
    </source>
</evidence>
<evidence type="ECO:0000256" key="4">
    <source>
        <dbReference type="HAMAP-Rule" id="MF_00271"/>
    </source>
</evidence>
<reference evidence="5" key="1">
    <citation type="submission" date="2020-10" db="EMBL/GenBank/DDBJ databases">
        <title>ChiBAC.</title>
        <authorList>
            <person name="Zenner C."/>
            <person name="Hitch T.C.A."/>
            <person name="Clavel T."/>
        </authorList>
    </citation>
    <scope>NUCLEOTIDE SEQUENCE</scope>
    <source>
        <strain evidence="5">DSM 107454</strain>
    </source>
</reference>
<keyword evidence="2 4" id="KW-0813">Transport</keyword>